<dbReference type="AlphaFoldDB" id="A0AAD6HRC9"/>
<evidence type="ECO:0000313" key="5">
    <source>
        <dbReference type="Proteomes" id="UP001215712"/>
    </source>
</evidence>
<feature type="chain" id="PRO_5042080970" evidence="3">
    <location>
        <begin position="23"/>
        <end position="398"/>
    </location>
</feature>
<feature type="signal peptide" evidence="3">
    <location>
        <begin position="1"/>
        <end position="22"/>
    </location>
</feature>
<accession>A0AAD6HRC9</accession>
<organism evidence="4 5">
    <name type="scientific">Penicillium malachiteum</name>
    <dbReference type="NCBI Taxonomy" id="1324776"/>
    <lineage>
        <taxon>Eukaryota</taxon>
        <taxon>Fungi</taxon>
        <taxon>Dikarya</taxon>
        <taxon>Ascomycota</taxon>
        <taxon>Pezizomycotina</taxon>
        <taxon>Eurotiomycetes</taxon>
        <taxon>Eurotiomycetidae</taxon>
        <taxon>Eurotiales</taxon>
        <taxon>Aspergillaceae</taxon>
        <taxon>Penicillium</taxon>
    </lineage>
</organism>
<comment type="caution">
    <text evidence="4">The sequence shown here is derived from an EMBL/GenBank/DDBJ whole genome shotgun (WGS) entry which is preliminary data.</text>
</comment>
<evidence type="ECO:0000256" key="1">
    <source>
        <dbReference type="SAM" id="MobiDB-lite"/>
    </source>
</evidence>
<sequence>MGLSTTALILLLGIPVITLAEALLVPQKSRSPIHDVRIRSQECANQGDSDVYGLGVRVGLYLQWLASFILRNIGSWDTMTSVRTANNALCIALALAETIRIVERKALAIDYLLSYYLTVILFYSESYRIRLEVGKTVPLFKDMGLFGVNNNAPTRASPEMKDKIQSYTLVPDLSLIFQNAFFAAYTLIGAWFWLHGIKRIQDSPCSDHAAIILLFHLRNQSWYTAATVLAIVLGLFWAIVFVVNLYMFTSAKGTSPGPIIISTFRFFRLISATTHDIPQPQEIGDRFKRPLSRNIFHYIWMNLFGPFVAIISVERIISSNGLSTSDISSSTGQMISLLTGITSVLCALWELDLWFYKDDSAPTEPLDDTNQSDSAQGRRDSTNTHRSSSSHPASVNSI</sequence>
<reference evidence="4" key="1">
    <citation type="journal article" date="2023" name="IMA Fungus">
        <title>Comparative genomic study of the Penicillium genus elucidates a diverse pangenome and 15 lateral gene transfer events.</title>
        <authorList>
            <person name="Petersen C."/>
            <person name="Sorensen T."/>
            <person name="Nielsen M.R."/>
            <person name="Sondergaard T.E."/>
            <person name="Sorensen J.L."/>
            <person name="Fitzpatrick D.A."/>
            <person name="Frisvad J.C."/>
            <person name="Nielsen K.L."/>
        </authorList>
    </citation>
    <scope>NUCLEOTIDE SEQUENCE</scope>
    <source>
        <strain evidence="4">IBT 17514</strain>
    </source>
</reference>
<feature type="transmembrane region" description="Helical" evidence="2">
    <location>
        <begin position="295"/>
        <end position="313"/>
    </location>
</feature>
<reference evidence="4" key="2">
    <citation type="submission" date="2023-01" db="EMBL/GenBank/DDBJ databases">
        <authorList>
            <person name="Petersen C."/>
        </authorList>
    </citation>
    <scope>NUCLEOTIDE SEQUENCE</scope>
    <source>
        <strain evidence="4">IBT 17514</strain>
    </source>
</reference>
<keyword evidence="5" id="KW-1185">Reference proteome</keyword>
<feature type="transmembrane region" description="Helical" evidence="2">
    <location>
        <begin position="334"/>
        <end position="356"/>
    </location>
</feature>
<evidence type="ECO:0000256" key="3">
    <source>
        <dbReference type="SAM" id="SignalP"/>
    </source>
</evidence>
<name>A0AAD6HRC9_9EURO</name>
<feature type="compositionally biased region" description="Polar residues" evidence="1">
    <location>
        <begin position="384"/>
        <end position="398"/>
    </location>
</feature>
<feature type="transmembrane region" description="Helical" evidence="2">
    <location>
        <begin position="175"/>
        <end position="194"/>
    </location>
</feature>
<feature type="transmembrane region" description="Helical" evidence="2">
    <location>
        <begin position="222"/>
        <end position="248"/>
    </location>
</feature>
<dbReference type="EMBL" id="JAQJAN010000003">
    <property type="protein sequence ID" value="KAJ5733369.1"/>
    <property type="molecule type" value="Genomic_DNA"/>
</dbReference>
<keyword evidence="2" id="KW-0812">Transmembrane</keyword>
<keyword evidence="2" id="KW-0472">Membrane</keyword>
<keyword evidence="2" id="KW-1133">Transmembrane helix</keyword>
<dbReference type="Proteomes" id="UP001215712">
    <property type="component" value="Unassembled WGS sequence"/>
</dbReference>
<protein>
    <submittedName>
        <fullName evidence="4">Uncharacterized protein</fullName>
    </submittedName>
</protein>
<feature type="region of interest" description="Disordered" evidence="1">
    <location>
        <begin position="363"/>
        <end position="398"/>
    </location>
</feature>
<evidence type="ECO:0000256" key="2">
    <source>
        <dbReference type="SAM" id="Phobius"/>
    </source>
</evidence>
<gene>
    <name evidence="4" type="ORF">N7493_002155</name>
</gene>
<proteinExistence type="predicted"/>
<keyword evidence="3" id="KW-0732">Signal</keyword>
<evidence type="ECO:0000313" key="4">
    <source>
        <dbReference type="EMBL" id="KAJ5733369.1"/>
    </source>
</evidence>